<accession>A0A6I4WAK4</accession>
<keyword evidence="4" id="KW-1185">Reference proteome</keyword>
<reference evidence="3 4" key="1">
    <citation type="submission" date="2019-12" db="EMBL/GenBank/DDBJ databases">
        <title>Nocardia macrotermitis sp. nov. and Nocardia aurantia sp. nov., isolated from the gut of the fungus growing-termite Macrotermes natalensis.</title>
        <authorList>
            <person name="Christine B."/>
            <person name="Rene B."/>
        </authorList>
    </citation>
    <scope>NUCLEOTIDE SEQUENCE [LARGE SCALE GENOMIC DNA]</scope>
    <source>
        <strain evidence="3 4">DSM 102126</strain>
    </source>
</reference>
<proteinExistence type="predicted"/>
<keyword evidence="3" id="KW-0378">Hydrolase</keyword>
<dbReference type="InterPro" id="IPR051335">
    <property type="entry name" value="Alanyl-tRNA_Editing_Enzymes"/>
</dbReference>
<dbReference type="SUPFAM" id="SSF55186">
    <property type="entry name" value="ThrRS/AlaRS common domain"/>
    <property type="match status" value="1"/>
</dbReference>
<evidence type="ECO:0000256" key="2">
    <source>
        <dbReference type="ARBA" id="ARBA00022833"/>
    </source>
</evidence>
<dbReference type="GO" id="GO:0000166">
    <property type="term" value="F:nucleotide binding"/>
    <property type="evidence" value="ECO:0007669"/>
    <property type="project" value="InterPro"/>
</dbReference>
<dbReference type="OrthoDB" id="6396444at2"/>
<keyword evidence="2" id="KW-0862">Zinc</keyword>
<evidence type="ECO:0000313" key="4">
    <source>
        <dbReference type="Proteomes" id="UP000431901"/>
    </source>
</evidence>
<organism evidence="3 4">
    <name type="scientific">Actinomadura rayongensis</name>
    <dbReference type="NCBI Taxonomy" id="1429076"/>
    <lineage>
        <taxon>Bacteria</taxon>
        <taxon>Bacillati</taxon>
        <taxon>Actinomycetota</taxon>
        <taxon>Actinomycetes</taxon>
        <taxon>Streptosporangiales</taxon>
        <taxon>Thermomonosporaceae</taxon>
        <taxon>Actinomadura</taxon>
    </lineage>
</organism>
<sequence length="284" mass="30167">MGEIQGSTRVTFPAGAVTGWSTVVASLPVDGGRGIVVDETPFHPLDPFWPDQPGDVGLLQSDGLELKVVDSVTGAVPATGGDVLVGADIPVKRGDPDWHWLVVHVVERRVPQGAEIRLMVDGDRRRAFSTGHTACHLTALALNAALAGRWRKDAPPDGLGRPDFDRLAITRSRIVPGGSVDTYRLGRSLRRKGFTTDGLADALPEIAGHMESLLAGWIASRAPVAVEAPNAELTAPRTWRCDLPDGVARLPCGGTHVDDLGELGRVAVTLELAQDELVVETRTA</sequence>
<dbReference type="GO" id="GO:0002161">
    <property type="term" value="F:aminoacyl-tRNA deacylase activity"/>
    <property type="evidence" value="ECO:0007669"/>
    <property type="project" value="UniProtKB-ARBA"/>
</dbReference>
<evidence type="ECO:0000313" key="3">
    <source>
        <dbReference type="EMBL" id="MXQ65315.1"/>
    </source>
</evidence>
<dbReference type="AlphaFoldDB" id="A0A6I4WAK4"/>
<dbReference type="PANTHER" id="PTHR43462:SF1">
    <property type="entry name" value="ALANYL-TRNA EDITING PROTEIN AARSD1"/>
    <property type="match status" value="1"/>
</dbReference>
<name>A0A6I4WAK4_9ACTN</name>
<dbReference type="Proteomes" id="UP000431901">
    <property type="component" value="Unassembled WGS sequence"/>
</dbReference>
<dbReference type="GO" id="GO:0046872">
    <property type="term" value="F:metal ion binding"/>
    <property type="evidence" value="ECO:0007669"/>
    <property type="project" value="UniProtKB-KW"/>
</dbReference>
<protein>
    <submittedName>
        <fullName evidence="3">Metal-dependent hydrolase</fullName>
    </submittedName>
</protein>
<dbReference type="EMBL" id="WUTW01000002">
    <property type="protein sequence ID" value="MXQ65315.1"/>
    <property type="molecule type" value="Genomic_DNA"/>
</dbReference>
<dbReference type="PANTHER" id="PTHR43462">
    <property type="entry name" value="ALANYL-TRNA EDITING PROTEIN"/>
    <property type="match status" value="1"/>
</dbReference>
<comment type="caution">
    <text evidence="3">The sequence shown here is derived from an EMBL/GenBank/DDBJ whole genome shotgun (WGS) entry which is preliminary data.</text>
</comment>
<evidence type="ECO:0000256" key="1">
    <source>
        <dbReference type="ARBA" id="ARBA00022723"/>
    </source>
</evidence>
<dbReference type="InterPro" id="IPR018163">
    <property type="entry name" value="Thr/Ala-tRNA-synth_IIc_edit"/>
</dbReference>
<gene>
    <name evidence="3" type="ORF">GQ466_14850</name>
</gene>
<dbReference type="Gene3D" id="3.30.980.10">
    <property type="entry name" value="Threonyl-trna Synthetase, Chain A, domain 2"/>
    <property type="match status" value="1"/>
</dbReference>
<keyword evidence="1" id="KW-0479">Metal-binding</keyword>
<dbReference type="RefSeq" id="WP_161103423.1">
    <property type="nucleotide sequence ID" value="NZ_JBHLYI010000010.1"/>
</dbReference>